<dbReference type="GO" id="GO:0055085">
    <property type="term" value="P:transmembrane transport"/>
    <property type="evidence" value="ECO:0007669"/>
    <property type="project" value="InterPro"/>
</dbReference>
<feature type="transmembrane region" description="Helical" evidence="5">
    <location>
        <begin position="388"/>
        <end position="406"/>
    </location>
</feature>
<dbReference type="EMBL" id="RHHQ01000003">
    <property type="protein sequence ID" value="RNB92353.1"/>
    <property type="molecule type" value="Genomic_DNA"/>
</dbReference>
<feature type="transmembrane region" description="Helical" evidence="5">
    <location>
        <begin position="121"/>
        <end position="141"/>
    </location>
</feature>
<dbReference type="AlphaFoldDB" id="A0A3M8DVZ5"/>
<keyword evidence="4 5" id="KW-0472">Membrane</keyword>
<proteinExistence type="predicted"/>
<evidence type="ECO:0000256" key="3">
    <source>
        <dbReference type="ARBA" id="ARBA00022989"/>
    </source>
</evidence>
<organism evidence="7 8">
    <name type="scientific">Brevibacillus fluminis</name>
    <dbReference type="NCBI Taxonomy" id="511487"/>
    <lineage>
        <taxon>Bacteria</taxon>
        <taxon>Bacillati</taxon>
        <taxon>Bacillota</taxon>
        <taxon>Bacilli</taxon>
        <taxon>Bacillales</taxon>
        <taxon>Paenibacillaceae</taxon>
        <taxon>Brevibacillus</taxon>
    </lineage>
</organism>
<dbReference type="Proteomes" id="UP000271031">
    <property type="component" value="Unassembled WGS sequence"/>
</dbReference>
<evidence type="ECO:0000256" key="1">
    <source>
        <dbReference type="ARBA" id="ARBA00004141"/>
    </source>
</evidence>
<dbReference type="Pfam" id="PF00324">
    <property type="entry name" value="AA_permease"/>
    <property type="match status" value="1"/>
</dbReference>
<evidence type="ECO:0000313" key="7">
    <source>
        <dbReference type="EMBL" id="RNB92353.1"/>
    </source>
</evidence>
<dbReference type="OrthoDB" id="9804700at2"/>
<feature type="transmembrane region" description="Helical" evidence="5">
    <location>
        <begin position="12"/>
        <end position="36"/>
    </location>
</feature>
<feature type="transmembrane region" description="Helical" evidence="5">
    <location>
        <begin position="48"/>
        <end position="66"/>
    </location>
</feature>
<dbReference type="PANTHER" id="PTHR42770:SF8">
    <property type="entry name" value="PUTRESCINE IMPORTER PUUP"/>
    <property type="match status" value="1"/>
</dbReference>
<dbReference type="InterPro" id="IPR050367">
    <property type="entry name" value="APC_superfamily"/>
</dbReference>
<reference evidence="7 8" key="1">
    <citation type="submission" date="2018-10" db="EMBL/GenBank/DDBJ databases">
        <title>Phylogenomics of Brevibacillus.</title>
        <authorList>
            <person name="Dunlap C."/>
        </authorList>
    </citation>
    <scope>NUCLEOTIDE SEQUENCE [LARGE SCALE GENOMIC DNA]</scope>
    <source>
        <strain evidence="7 8">JCM 15716</strain>
    </source>
</reference>
<feature type="transmembrane region" description="Helical" evidence="5">
    <location>
        <begin position="231"/>
        <end position="250"/>
    </location>
</feature>
<name>A0A3M8DVZ5_9BACL</name>
<feature type="transmembrane region" description="Helical" evidence="5">
    <location>
        <begin position="355"/>
        <end position="376"/>
    </location>
</feature>
<feature type="transmembrane region" description="Helical" evidence="5">
    <location>
        <begin position="412"/>
        <end position="430"/>
    </location>
</feature>
<comment type="subcellular location">
    <subcellularLocation>
        <location evidence="1">Membrane</location>
        <topology evidence="1">Multi-pass membrane protein</topology>
    </subcellularLocation>
</comment>
<feature type="transmembrane region" description="Helical" evidence="5">
    <location>
        <begin position="194"/>
        <end position="211"/>
    </location>
</feature>
<dbReference type="PANTHER" id="PTHR42770">
    <property type="entry name" value="AMINO ACID TRANSPORTER-RELATED"/>
    <property type="match status" value="1"/>
</dbReference>
<keyword evidence="8" id="KW-1185">Reference proteome</keyword>
<evidence type="ECO:0000256" key="4">
    <source>
        <dbReference type="ARBA" id="ARBA00023136"/>
    </source>
</evidence>
<dbReference type="GO" id="GO:0016020">
    <property type="term" value="C:membrane"/>
    <property type="evidence" value="ECO:0007669"/>
    <property type="project" value="UniProtKB-SubCell"/>
</dbReference>
<dbReference type="InterPro" id="IPR004841">
    <property type="entry name" value="AA-permease/SLC12A_dom"/>
</dbReference>
<dbReference type="RefSeq" id="WP_122916059.1">
    <property type="nucleotide sequence ID" value="NZ_RHHQ01000003.1"/>
</dbReference>
<evidence type="ECO:0000259" key="6">
    <source>
        <dbReference type="Pfam" id="PF00324"/>
    </source>
</evidence>
<evidence type="ECO:0000256" key="2">
    <source>
        <dbReference type="ARBA" id="ARBA00022692"/>
    </source>
</evidence>
<dbReference type="Gene3D" id="1.20.1740.10">
    <property type="entry name" value="Amino acid/polyamine transporter I"/>
    <property type="match status" value="1"/>
</dbReference>
<feature type="transmembrane region" description="Helical" evidence="5">
    <location>
        <begin position="153"/>
        <end position="174"/>
    </location>
</feature>
<sequence length="449" mass="49243">MKHESSTLARALSLRHVVLFGLAFMAPLTVFVTYGVAIESTRGMIPTAYAIALTVMLFTAYSYGAMSKAFPIAGSSYTFTQKAISSHLGFLVGWTILLDYVLSPMISSLIVGLYANAYFPSIPMFVWIILFITVITTVNILGIKIAASFNMCVVVFQILFFAAFTFLSIKGLLAGQGAGHVFSLLPFYDPHVELASLFGVIPLLCFSFLGFDAVSTLSEETRNPVSTLPRAILLITLIGGILFIVVTYFAQLIFPQFREFASPETAATQIIVFLGGNALNAVFTAVMVTTSFASAVASGASSSRILYAMGREKVLPQKVFGYLSPRFQTPVYNLLLIGAISLSAIYMDIDKAVSFINFGALFAFIFVNLSVIAHYFIKKRNRSAGGWVRYFFIPLVGALCTGWFWTQSNAHALLFGGSWLFCGIVYLMYVTKMFRKKPPELHFDEGESA</sequence>
<evidence type="ECO:0000256" key="5">
    <source>
        <dbReference type="SAM" id="Phobius"/>
    </source>
</evidence>
<feature type="domain" description="Amino acid permease/ SLC12A" evidence="6">
    <location>
        <begin position="16"/>
        <end position="420"/>
    </location>
</feature>
<comment type="caution">
    <text evidence="7">The sequence shown here is derived from an EMBL/GenBank/DDBJ whole genome shotgun (WGS) entry which is preliminary data.</text>
</comment>
<feature type="transmembrane region" description="Helical" evidence="5">
    <location>
        <begin position="270"/>
        <end position="297"/>
    </location>
</feature>
<keyword evidence="3 5" id="KW-1133">Transmembrane helix</keyword>
<protein>
    <submittedName>
        <fullName evidence="7">APC family permease</fullName>
    </submittedName>
</protein>
<feature type="transmembrane region" description="Helical" evidence="5">
    <location>
        <begin position="331"/>
        <end position="349"/>
    </location>
</feature>
<feature type="transmembrane region" description="Helical" evidence="5">
    <location>
        <begin position="87"/>
        <end position="115"/>
    </location>
</feature>
<dbReference type="PIRSF" id="PIRSF006060">
    <property type="entry name" value="AA_transporter"/>
    <property type="match status" value="1"/>
</dbReference>
<gene>
    <name evidence="7" type="ORF">EDM56_01240</name>
</gene>
<keyword evidence="2 5" id="KW-0812">Transmembrane</keyword>
<accession>A0A3M8DVZ5</accession>
<evidence type="ECO:0000313" key="8">
    <source>
        <dbReference type="Proteomes" id="UP000271031"/>
    </source>
</evidence>